<feature type="chain" id="PRO_5045062786" description="Lipoprotein" evidence="1">
    <location>
        <begin position="23"/>
        <end position="180"/>
    </location>
</feature>
<comment type="caution">
    <text evidence="2">The sequence shown here is derived from an EMBL/GenBank/DDBJ whole genome shotgun (WGS) entry which is preliminary data.</text>
</comment>
<evidence type="ECO:0000313" key="3">
    <source>
        <dbReference type="Proteomes" id="UP001595935"/>
    </source>
</evidence>
<name>A0ABV9PG32_9FLAO</name>
<feature type="signal peptide" evidence="1">
    <location>
        <begin position="1"/>
        <end position="22"/>
    </location>
</feature>
<dbReference type="PROSITE" id="PS51257">
    <property type="entry name" value="PROKAR_LIPOPROTEIN"/>
    <property type="match status" value="1"/>
</dbReference>
<dbReference type="EMBL" id="JBHSGV010000004">
    <property type="protein sequence ID" value="MFC4748297.1"/>
    <property type="molecule type" value="Genomic_DNA"/>
</dbReference>
<dbReference type="Proteomes" id="UP001595935">
    <property type="component" value="Unassembled WGS sequence"/>
</dbReference>
<keyword evidence="3" id="KW-1185">Reference proteome</keyword>
<evidence type="ECO:0000256" key="1">
    <source>
        <dbReference type="SAM" id="SignalP"/>
    </source>
</evidence>
<sequence>MKKRTKHLFIAALSLFMFSSCKKDAIKSVPTTDSTSIITESLKSDSTITHPLDTLSTLVGKSVVGSNFLSKSSVTPRLKTLLGSDYDEMVKNWNTETPFTKQGDILHASGCKQHDCSTYSYDLFIDTKNNKINIYKFSEAKLTVFAEDNFKIVLKDSLLLDLNTKMSNAKIPEEKEISKK</sequence>
<protein>
    <recommendedName>
        <fullName evidence="4">Lipoprotein</fullName>
    </recommendedName>
</protein>
<keyword evidence="1" id="KW-0732">Signal</keyword>
<organism evidence="2 3">
    <name type="scientific">Flavobacterium branchiicola</name>
    <dbReference type="NCBI Taxonomy" id="1114875"/>
    <lineage>
        <taxon>Bacteria</taxon>
        <taxon>Pseudomonadati</taxon>
        <taxon>Bacteroidota</taxon>
        <taxon>Flavobacteriia</taxon>
        <taxon>Flavobacteriales</taxon>
        <taxon>Flavobacteriaceae</taxon>
        <taxon>Flavobacterium</taxon>
    </lineage>
</organism>
<accession>A0ABV9PG32</accession>
<evidence type="ECO:0000313" key="2">
    <source>
        <dbReference type="EMBL" id="MFC4748297.1"/>
    </source>
</evidence>
<reference evidence="3" key="1">
    <citation type="journal article" date="2019" name="Int. J. Syst. Evol. Microbiol.">
        <title>The Global Catalogue of Microorganisms (GCM) 10K type strain sequencing project: providing services to taxonomists for standard genome sequencing and annotation.</title>
        <authorList>
            <consortium name="The Broad Institute Genomics Platform"/>
            <consortium name="The Broad Institute Genome Sequencing Center for Infectious Disease"/>
            <person name="Wu L."/>
            <person name="Ma J."/>
        </authorList>
    </citation>
    <scope>NUCLEOTIDE SEQUENCE [LARGE SCALE GENOMIC DNA]</scope>
    <source>
        <strain evidence="3">WYCCWR 13023</strain>
    </source>
</reference>
<gene>
    <name evidence="2" type="ORF">ACFO5S_12630</name>
</gene>
<dbReference type="RefSeq" id="WP_213258281.1">
    <property type="nucleotide sequence ID" value="NZ_JAGYWA010000004.1"/>
</dbReference>
<evidence type="ECO:0008006" key="4">
    <source>
        <dbReference type="Google" id="ProtNLM"/>
    </source>
</evidence>
<proteinExistence type="predicted"/>